<proteinExistence type="predicted"/>
<name>A0A5B7FDA8_PORTR</name>
<reference evidence="2 3" key="1">
    <citation type="submission" date="2019-05" db="EMBL/GenBank/DDBJ databases">
        <title>Another draft genome of Portunus trituberculatus and its Hox gene families provides insights of decapod evolution.</title>
        <authorList>
            <person name="Jeong J.-H."/>
            <person name="Song I."/>
            <person name="Kim S."/>
            <person name="Choi T."/>
            <person name="Kim D."/>
            <person name="Ryu S."/>
            <person name="Kim W."/>
        </authorList>
    </citation>
    <scope>NUCLEOTIDE SEQUENCE [LARGE SCALE GENOMIC DNA]</scope>
    <source>
        <tissue evidence="2">Muscle</tissue>
    </source>
</reference>
<keyword evidence="3" id="KW-1185">Reference proteome</keyword>
<feature type="region of interest" description="Disordered" evidence="1">
    <location>
        <begin position="1"/>
        <end position="31"/>
    </location>
</feature>
<accession>A0A5B7FDA8</accession>
<evidence type="ECO:0000313" key="3">
    <source>
        <dbReference type="Proteomes" id="UP000324222"/>
    </source>
</evidence>
<dbReference type="AlphaFoldDB" id="A0A5B7FDA8"/>
<feature type="region of interest" description="Disordered" evidence="1">
    <location>
        <begin position="45"/>
        <end position="65"/>
    </location>
</feature>
<evidence type="ECO:0000313" key="2">
    <source>
        <dbReference type="EMBL" id="MPC43113.1"/>
    </source>
</evidence>
<dbReference type="Proteomes" id="UP000324222">
    <property type="component" value="Unassembled WGS sequence"/>
</dbReference>
<dbReference type="EMBL" id="VSRR010005692">
    <property type="protein sequence ID" value="MPC43113.1"/>
    <property type="molecule type" value="Genomic_DNA"/>
</dbReference>
<organism evidence="2 3">
    <name type="scientific">Portunus trituberculatus</name>
    <name type="common">Swimming crab</name>
    <name type="synonym">Neptunus trituberculatus</name>
    <dbReference type="NCBI Taxonomy" id="210409"/>
    <lineage>
        <taxon>Eukaryota</taxon>
        <taxon>Metazoa</taxon>
        <taxon>Ecdysozoa</taxon>
        <taxon>Arthropoda</taxon>
        <taxon>Crustacea</taxon>
        <taxon>Multicrustacea</taxon>
        <taxon>Malacostraca</taxon>
        <taxon>Eumalacostraca</taxon>
        <taxon>Eucarida</taxon>
        <taxon>Decapoda</taxon>
        <taxon>Pleocyemata</taxon>
        <taxon>Brachyura</taxon>
        <taxon>Eubrachyura</taxon>
        <taxon>Portunoidea</taxon>
        <taxon>Portunidae</taxon>
        <taxon>Portuninae</taxon>
        <taxon>Portunus</taxon>
    </lineage>
</organism>
<gene>
    <name evidence="2" type="ORF">E2C01_036750</name>
</gene>
<evidence type="ECO:0000256" key="1">
    <source>
        <dbReference type="SAM" id="MobiDB-lite"/>
    </source>
</evidence>
<comment type="caution">
    <text evidence="2">The sequence shown here is derived from an EMBL/GenBank/DDBJ whole genome shotgun (WGS) entry which is preliminary data.</text>
</comment>
<feature type="compositionally biased region" description="Polar residues" evidence="1">
    <location>
        <begin position="7"/>
        <end position="17"/>
    </location>
</feature>
<protein>
    <submittedName>
        <fullName evidence="2">Uncharacterized protein</fullName>
    </submittedName>
</protein>
<sequence length="144" mass="16497">MSWKTGLYTSSPIPTRGQQQRQQETGFASPFKTRQCTLNMIRKDKGLPIDTLPKNRQSEPHSLMPTRLRLPKHCSDQQINDSQLTQKMYASHDSSRRQHFTLFTARSRSPLPSLPLSREAKIPLHSRFAPSLLHLINFSLFAGL</sequence>